<evidence type="ECO:0000313" key="3">
    <source>
        <dbReference type="Proteomes" id="UP000279236"/>
    </source>
</evidence>
<dbReference type="OrthoDB" id="3050608at2759"/>
<dbReference type="RefSeq" id="XP_028478531.1">
    <property type="nucleotide sequence ID" value="XM_028622079.1"/>
</dbReference>
<evidence type="ECO:0000256" key="1">
    <source>
        <dbReference type="SAM" id="MobiDB-lite"/>
    </source>
</evidence>
<dbReference type="Proteomes" id="UP000279236">
    <property type="component" value="Unassembled WGS sequence"/>
</dbReference>
<sequence length="87" mass="8799">MSFLDNIKNQASSLGGGAQGQQQGQQAPQAAAGASTGQQDALDKGIGSILTKAGHGQSNETTEKISDGVRSAFKKATGKDVPIADKQ</sequence>
<dbReference type="EMBL" id="RSCE01000003">
    <property type="protein sequence ID" value="RSH85083.1"/>
    <property type="molecule type" value="Genomic_DNA"/>
</dbReference>
<feature type="region of interest" description="Disordered" evidence="1">
    <location>
        <begin position="1"/>
        <end position="87"/>
    </location>
</feature>
<dbReference type="PANTHER" id="PTHR40462">
    <property type="entry name" value="CHROMOSOME 1, WHOLE GENOME SHOTGUN SEQUENCE"/>
    <property type="match status" value="1"/>
</dbReference>
<organism evidence="2 3">
    <name type="scientific">Apiotrichum porosum</name>
    <dbReference type="NCBI Taxonomy" id="105984"/>
    <lineage>
        <taxon>Eukaryota</taxon>
        <taxon>Fungi</taxon>
        <taxon>Dikarya</taxon>
        <taxon>Basidiomycota</taxon>
        <taxon>Agaricomycotina</taxon>
        <taxon>Tremellomycetes</taxon>
        <taxon>Trichosporonales</taxon>
        <taxon>Trichosporonaceae</taxon>
        <taxon>Apiotrichum</taxon>
    </lineage>
</organism>
<comment type="caution">
    <text evidence="2">The sequence shown here is derived from an EMBL/GenBank/DDBJ whole genome shotgun (WGS) entry which is preliminary data.</text>
</comment>
<dbReference type="GeneID" id="39591219"/>
<keyword evidence="3" id="KW-1185">Reference proteome</keyword>
<accession>A0A427Y232</accession>
<gene>
    <name evidence="2" type="ORF">EHS24_006676</name>
</gene>
<evidence type="ECO:0000313" key="2">
    <source>
        <dbReference type="EMBL" id="RSH85083.1"/>
    </source>
</evidence>
<reference evidence="2 3" key="1">
    <citation type="submission" date="2018-11" db="EMBL/GenBank/DDBJ databases">
        <title>Genome sequence of Apiotrichum porosum DSM 27194.</title>
        <authorList>
            <person name="Aliyu H."/>
            <person name="Gorte O."/>
            <person name="Ochsenreither K."/>
        </authorList>
    </citation>
    <scope>NUCLEOTIDE SEQUENCE [LARGE SCALE GENOMIC DNA]</scope>
    <source>
        <strain evidence="2 3">DSM 27194</strain>
    </source>
</reference>
<dbReference type="PANTHER" id="PTHR40462:SF1">
    <property type="entry name" value="EXPRESSED PROTEIN"/>
    <property type="match status" value="1"/>
</dbReference>
<name>A0A427Y232_9TREE</name>
<dbReference type="AlphaFoldDB" id="A0A427Y232"/>
<feature type="compositionally biased region" description="Low complexity" evidence="1">
    <location>
        <begin position="20"/>
        <end position="39"/>
    </location>
</feature>
<protein>
    <submittedName>
        <fullName evidence="2">Uncharacterized protein</fullName>
    </submittedName>
</protein>
<proteinExistence type="predicted"/>